<keyword evidence="5 14" id="KW-0328">Glycosyltransferase</keyword>
<dbReference type="eggNOG" id="KOG3359">
    <property type="taxonomic scope" value="Eukaryota"/>
</dbReference>
<keyword evidence="17" id="KW-1185">Reference proteome</keyword>
<dbReference type="KEGG" id="mlr:MELLADRAFT_51511"/>
<evidence type="ECO:0000256" key="2">
    <source>
        <dbReference type="ARBA" id="ARBA00004922"/>
    </source>
</evidence>
<dbReference type="PROSITE" id="PS50919">
    <property type="entry name" value="MIR"/>
    <property type="match status" value="2"/>
</dbReference>
<dbReference type="Proteomes" id="UP000001072">
    <property type="component" value="Unassembled WGS sequence"/>
</dbReference>
<dbReference type="CDD" id="cd23285">
    <property type="entry name" value="beta-trefoil_MIR_PMT4-like"/>
    <property type="match status" value="1"/>
</dbReference>
<keyword evidence="7 14" id="KW-0812">Transmembrane</keyword>
<dbReference type="GeneID" id="18928788"/>
<dbReference type="GO" id="GO:0097586">
    <property type="term" value="C:dolichyl-phosphate-mannose-protein mannosyltransferase Pmt4p homodimer complex"/>
    <property type="evidence" value="ECO:0007669"/>
    <property type="project" value="EnsemblFungi"/>
</dbReference>
<comment type="catalytic activity">
    <reaction evidence="13 14">
        <text>a di-trans,poly-cis-dolichyl beta-D-mannosyl phosphate + L-seryl-[protein] = 3-O-(alpha-D-mannosyl)-L-seryl-[protein] + a di-trans,poly-cis-dolichyl phosphate + H(+)</text>
        <dbReference type="Rhea" id="RHEA:17377"/>
        <dbReference type="Rhea" id="RHEA-COMP:9863"/>
        <dbReference type="Rhea" id="RHEA-COMP:13546"/>
        <dbReference type="Rhea" id="RHEA-COMP:19498"/>
        <dbReference type="Rhea" id="RHEA-COMP:19501"/>
        <dbReference type="ChEBI" id="CHEBI:15378"/>
        <dbReference type="ChEBI" id="CHEBI:29999"/>
        <dbReference type="ChEBI" id="CHEBI:57683"/>
        <dbReference type="ChEBI" id="CHEBI:58211"/>
        <dbReference type="ChEBI" id="CHEBI:137321"/>
        <dbReference type="EC" id="2.4.1.109"/>
    </reaction>
</comment>
<dbReference type="EC" id="2.4.1.109" evidence="4 14"/>
<feature type="transmembrane region" description="Helical" evidence="14">
    <location>
        <begin position="135"/>
        <end position="155"/>
    </location>
</feature>
<reference evidence="17" key="1">
    <citation type="journal article" date="2011" name="Proc. Natl. Acad. Sci. U.S.A.">
        <title>Obligate biotrophy features unraveled by the genomic analysis of rust fungi.</title>
        <authorList>
            <person name="Duplessis S."/>
            <person name="Cuomo C.A."/>
            <person name="Lin Y.-C."/>
            <person name="Aerts A."/>
            <person name="Tisserant E."/>
            <person name="Veneault-Fourrey C."/>
            <person name="Joly D.L."/>
            <person name="Hacquard S."/>
            <person name="Amselem J."/>
            <person name="Cantarel B.L."/>
            <person name="Chiu R."/>
            <person name="Coutinho P.M."/>
            <person name="Feau N."/>
            <person name="Field M."/>
            <person name="Frey P."/>
            <person name="Gelhaye E."/>
            <person name="Goldberg J."/>
            <person name="Grabherr M.G."/>
            <person name="Kodira C.D."/>
            <person name="Kohler A."/>
            <person name="Kuees U."/>
            <person name="Lindquist E.A."/>
            <person name="Lucas S.M."/>
            <person name="Mago R."/>
            <person name="Mauceli E."/>
            <person name="Morin E."/>
            <person name="Murat C."/>
            <person name="Pangilinan J.L."/>
            <person name="Park R."/>
            <person name="Pearson M."/>
            <person name="Quesneville H."/>
            <person name="Rouhier N."/>
            <person name="Sakthikumar S."/>
            <person name="Salamov A.A."/>
            <person name="Schmutz J."/>
            <person name="Selles B."/>
            <person name="Shapiro H."/>
            <person name="Tanguay P."/>
            <person name="Tuskan G.A."/>
            <person name="Henrissat B."/>
            <person name="Van de Peer Y."/>
            <person name="Rouze P."/>
            <person name="Ellis J.G."/>
            <person name="Dodds P.N."/>
            <person name="Schein J.E."/>
            <person name="Zhong S."/>
            <person name="Hamelin R.C."/>
            <person name="Grigoriev I.V."/>
            <person name="Szabo L.J."/>
            <person name="Martin F."/>
        </authorList>
    </citation>
    <scope>NUCLEOTIDE SEQUENCE [LARGE SCALE GENOMIC DNA]</scope>
    <source>
        <strain evidence="17">98AG31 / pathotype 3-4-7</strain>
    </source>
</reference>
<dbReference type="Gene3D" id="2.80.10.50">
    <property type="match status" value="1"/>
</dbReference>
<dbReference type="OrthoDB" id="292747at2759"/>
<evidence type="ECO:0000256" key="13">
    <source>
        <dbReference type="ARBA" id="ARBA00045102"/>
    </source>
</evidence>
<evidence type="ECO:0000256" key="6">
    <source>
        <dbReference type="ARBA" id="ARBA00022679"/>
    </source>
</evidence>
<evidence type="ECO:0000256" key="8">
    <source>
        <dbReference type="ARBA" id="ARBA00022737"/>
    </source>
</evidence>
<sequence>MVLVGLVAAYLRFRHIAHPAAVTFDEVHFGKFTSYYLKREFFFDVHPPLAKLMLAFQGWLVGYDGEFPFENIGDSYLDGDVPYVGLRSMSAFIGSLTVSLVYAIMKESGYPTVVNVLSACLIAFDNGHIVQTRLILLDAPLIFFMTCSLFCYIKFYKQRYHEFRRSWWTWLFLTGLSLSLTISCKMVGLFTFFTIGMAVAIDLWGMLDIKRGHPMDHIGRHVSARILGLIVFPAIVYLFWFWVHFSVLINSGTGDEFMTAAFQETLLGSPLTLASEEIHYNDTITLRHRATKCLLHSHPQKYPVKYDDGRVSSQGQQVTCYPHDDVNNNWKVEATKPILGVGREQIVRHNDIIRLKHIATNSYLFTHDVASPSLATNQEFTTWPSRASGVAQFNDTKFKVVIDDAHTGKQWKTKSGHFQLRHVETGVAMWTRSTPLLPDWGFGQQEVNGHKVYTDRTLLWVADSIIRDNKMRSPEPIPKSIRQRSFFKKYLELQIAMLQHNSGLTESHPYASPPINWPFLLAGVSFWTSSPDLRQQVYMAGNVLGWWFCMMCMSIITGIMGADQFARRRGISPIPDHIRNRLYNSGGFFILAWLFHYLPFYMMNRQRFLHHYLPAHLCSTLVAGSVFNFIITESINFPVSISGPNTRLRRRQRAEIPKHAKMILFFMIFVLWVSFDFLAPLTYGTPGLSAEQVQNRKILSSWQLHFAK</sequence>
<dbReference type="InterPro" id="IPR036300">
    <property type="entry name" value="MIR_dom_sf"/>
</dbReference>
<dbReference type="SUPFAM" id="SSF82109">
    <property type="entry name" value="MIR domain"/>
    <property type="match status" value="1"/>
</dbReference>
<comment type="similarity">
    <text evidence="3 14">Belongs to the glycosyltransferase 39 family.</text>
</comment>
<evidence type="ECO:0000256" key="12">
    <source>
        <dbReference type="ARBA" id="ARBA00045085"/>
    </source>
</evidence>
<dbReference type="EMBL" id="GL883091">
    <property type="protein sequence ID" value="EGG12080.1"/>
    <property type="molecule type" value="Genomic_DNA"/>
</dbReference>
<evidence type="ECO:0000256" key="11">
    <source>
        <dbReference type="ARBA" id="ARBA00023136"/>
    </source>
</evidence>
<keyword evidence="9 14" id="KW-0256">Endoplasmic reticulum</keyword>
<dbReference type="InterPro" id="IPR003342">
    <property type="entry name" value="ArnT-like_N"/>
</dbReference>
<evidence type="ECO:0000256" key="14">
    <source>
        <dbReference type="RuleBase" id="RU367007"/>
    </source>
</evidence>
<dbReference type="STRING" id="747676.F4R5N5"/>
<dbReference type="RefSeq" id="XP_007404455.1">
    <property type="nucleotide sequence ID" value="XM_007404393.1"/>
</dbReference>
<dbReference type="UniPathway" id="UPA00378"/>
<evidence type="ECO:0000256" key="7">
    <source>
        <dbReference type="ARBA" id="ARBA00022692"/>
    </source>
</evidence>
<evidence type="ECO:0000256" key="5">
    <source>
        <dbReference type="ARBA" id="ARBA00022676"/>
    </source>
</evidence>
<comment type="function">
    <text evidence="14">Transfers mannose from Dol-P-mannose to Ser or Thr residues on proteins.</text>
</comment>
<proteinExistence type="inferred from homology"/>
<dbReference type="GO" id="GO:0004169">
    <property type="term" value="F:dolichyl-phosphate-mannose-protein mannosyltransferase activity"/>
    <property type="evidence" value="ECO:0007669"/>
    <property type="project" value="UniProtKB-UniRule"/>
</dbReference>
<feature type="transmembrane region" description="Helical" evidence="14">
    <location>
        <begin position="167"/>
        <end position="183"/>
    </location>
</feature>
<evidence type="ECO:0000256" key="9">
    <source>
        <dbReference type="ARBA" id="ARBA00022824"/>
    </source>
</evidence>
<keyword evidence="8" id="KW-0677">Repeat</keyword>
<evidence type="ECO:0000313" key="16">
    <source>
        <dbReference type="EMBL" id="EGG12080.1"/>
    </source>
</evidence>
<evidence type="ECO:0000256" key="3">
    <source>
        <dbReference type="ARBA" id="ARBA00007222"/>
    </source>
</evidence>
<keyword evidence="6 14" id="KW-0808">Transferase</keyword>
<dbReference type="InterPro" id="IPR032421">
    <property type="entry name" value="PMT_4TMC"/>
</dbReference>
<dbReference type="PANTHER" id="PTHR10050:SF51">
    <property type="entry name" value="PROTEIN O-MANNOSYL-TRANSFERASE 1"/>
    <property type="match status" value="1"/>
</dbReference>
<dbReference type="Pfam" id="PF02815">
    <property type="entry name" value="MIR"/>
    <property type="match status" value="1"/>
</dbReference>
<evidence type="ECO:0000259" key="15">
    <source>
        <dbReference type="PROSITE" id="PS50919"/>
    </source>
</evidence>
<feature type="domain" description="MIR" evidence="15">
    <location>
        <begin position="344"/>
        <end position="403"/>
    </location>
</feature>
<dbReference type="InterPro" id="IPR016093">
    <property type="entry name" value="MIR_motif"/>
</dbReference>
<comment type="subcellular location">
    <subcellularLocation>
        <location evidence="1 14">Endoplasmic reticulum membrane</location>
        <topology evidence="1 14">Multi-pass membrane protein</topology>
    </subcellularLocation>
</comment>
<gene>
    <name evidence="16" type="ORF">MELLADRAFT_51511</name>
</gene>
<comment type="pathway">
    <text evidence="2 14">Protein modification; protein glycosylation.</text>
</comment>
<dbReference type="HOGENOM" id="CLU_008438_0_0_1"/>
<accession>F4R5N5</accession>
<name>F4R5N5_MELLP</name>
<dbReference type="SMART" id="SM00472">
    <property type="entry name" value="MIR"/>
    <property type="match status" value="2"/>
</dbReference>
<dbReference type="FunCoup" id="F4R5N5">
    <property type="interactions" value="199"/>
</dbReference>
<dbReference type="GO" id="GO:1900101">
    <property type="term" value="P:regulation of endoplasmic reticulum unfolded protein response"/>
    <property type="evidence" value="ECO:0007669"/>
    <property type="project" value="EnsemblFungi"/>
</dbReference>
<dbReference type="AlphaFoldDB" id="F4R5N5"/>
<keyword evidence="10 14" id="KW-1133">Transmembrane helix</keyword>
<dbReference type="InParanoid" id="F4R5N5"/>
<dbReference type="GO" id="GO:0042802">
    <property type="term" value="F:identical protein binding"/>
    <property type="evidence" value="ECO:0007669"/>
    <property type="project" value="EnsemblFungi"/>
</dbReference>
<evidence type="ECO:0000256" key="10">
    <source>
        <dbReference type="ARBA" id="ARBA00022989"/>
    </source>
</evidence>
<keyword evidence="11 14" id="KW-0472">Membrane</keyword>
<feature type="transmembrane region" description="Helical" evidence="14">
    <location>
        <begin position="544"/>
        <end position="562"/>
    </location>
</feature>
<feature type="transmembrane region" description="Helical" evidence="14">
    <location>
        <begin position="226"/>
        <end position="243"/>
    </location>
</feature>
<feature type="domain" description="MIR" evidence="15">
    <location>
        <begin position="275"/>
        <end position="335"/>
    </location>
</feature>
<protein>
    <recommendedName>
        <fullName evidence="4 14">Dolichyl-phosphate-mannose--protein mannosyltransferase</fullName>
        <ecNumber evidence="4 14">2.4.1.109</ecNumber>
    </recommendedName>
</protein>
<feature type="transmembrane region" description="Helical" evidence="14">
    <location>
        <begin position="189"/>
        <end position="205"/>
    </location>
</feature>
<evidence type="ECO:0000256" key="4">
    <source>
        <dbReference type="ARBA" id="ARBA00012839"/>
    </source>
</evidence>
<feature type="transmembrane region" description="Helical" evidence="14">
    <location>
        <begin position="84"/>
        <end position="105"/>
    </location>
</feature>
<dbReference type="Pfam" id="PF16192">
    <property type="entry name" value="PMT_4TMC"/>
    <property type="match status" value="1"/>
</dbReference>
<dbReference type="VEuPathDB" id="FungiDB:MELLADRAFT_51511"/>
<dbReference type="Pfam" id="PF02366">
    <property type="entry name" value="PMT"/>
    <property type="match status" value="1"/>
</dbReference>
<feature type="transmembrane region" description="Helical" evidence="14">
    <location>
        <begin position="582"/>
        <end position="601"/>
    </location>
</feature>
<dbReference type="InterPro" id="IPR027005">
    <property type="entry name" value="PMT-like"/>
</dbReference>
<evidence type="ECO:0000256" key="1">
    <source>
        <dbReference type="ARBA" id="ARBA00004477"/>
    </source>
</evidence>
<evidence type="ECO:0000313" key="17">
    <source>
        <dbReference type="Proteomes" id="UP000001072"/>
    </source>
</evidence>
<comment type="catalytic activity">
    <reaction evidence="12 14">
        <text>a di-trans,poly-cis-dolichyl beta-D-mannosyl phosphate + L-threonyl-[protein] = 3-O-(alpha-D-mannosyl)-L-threonyl-[protein] + a di-trans,poly-cis-dolichyl phosphate + H(+)</text>
        <dbReference type="Rhea" id="RHEA:53396"/>
        <dbReference type="Rhea" id="RHEA-COMP:11060"/>
        <dbReference type="Rhea" id="RHEA-COMP:13547"/>
        <dbReference type="Rhea" id="RHEA-COMP:19498"/>
        <dbReference type="Rhea" id="RHEA-COMP:19501"/>
        <dbReference type="ChEBI" id="CHEBI:15378"/>
        <dbReference type="ChEBI" id="CHEBI:30013"/>
        <dbReference type="ChEBI" id="CHEBI:57683"/>
        <dbReference type="ChEBI" id="CHEBI:58211"/>
        <dbReference type="ChEBI" id="CHEBI:137323"/>
        <dbReference type="EC" id="2.4.1.109"/>
    </reaction>
</comment>
<organism evidence="17">
    <name type="scientific">Melampsora larici-populina (strain 98AG31 / pathotype 3-4-7)</name>
    <name type="common">Poplar leaf rust fungus</name>
    <dbReference type="NCBI Taxonomy" id="747676"/>
    <lineage>
        <taxon>Eukaryota</taxon>
        <taxon>Fungi</taxon>
        <taxon>Dikarya</taxon>
        <taxon>Basidiomycota</taxon>
        <taxon>Pucciniomycotina</taxon>
        <taxon>Pucciniomycetes</taxon>
        <taxon>Pucciniales</taxon>
        <taxon>Melampsoraceae</taxon>
        <taxon>Melampsora</taxon>
    </lineage>
</organism>
<feature type="transmembrane region" description="Helical" evidence="14">
    <location>
        <begin position="662"/>
        <end position="683"/>
    </location>
</feature>
<dbReference type="PANTHER" id="PTHR10050">
    <property type="entry name" value="DOLICHYL-PHOSPHATE-MANNOSE--PROTEIN MANNOSYLTRANSFERASE"/>
    <property type="match status" value="1"/>
</dbReference>
<feature type="transmembrane region" description="Helical" evidence="14">
    <location>
        <begin position="621"/>
        <end position="641"/>
    </location>
</feature>